<dbReference type="NCBIfam" id="TIGR02964">
    <property type="entry name" value="xanthine_xdhC"/>
    <property type="match status" value="1"/>
</dbReference>
<proteinExistence type="predicted"/>
<evidence type="ECO:0000259" key="2">
    <source>
        <dbReference type="Pfam" id="PF13478"/>
    </source>
</evidence>
<reference evidence="3 4" key="1">
    <citation type="submission" date="2018-06" db="EMBL/GenBank/DDBJ databases">
        <title>Genomic Encyclopedia of Type Strains, Phase IV (KMG-IV): sequencing the most valuable type-strain genomes for metagenomic binning, comparative biology and taxonomic classification.</title>
        <authorList>
            <person name="Goeker M."/>
        </authorList>
    </citation>
    <scope>NUCLEOTIDE SEQUENCE [LARGE SCALE GENOMIC DNA]</scope>
    <source>
        <strain evidence="3 4">DSM 25520</strain>
    </source>
</reference>
<dbReference type="InterPro" id="IPR014308">
    <property type="entry name" value="Xanthine_DH_XdhC"/>
</dbReference>
<dbReference type="PANTHER" id="PTHR30388:SF6">
    <property type="entry name" value="XANTHINE DEHYDROGENASE SUBUNIT A-RELATED"/>
    <property type="match status" value="1"/>
</dbReference>
<dbReference type="Pfam" id="PF13478">
    <property type="entry name" value="XdhC_C"/>
    <property type="match status" value="1"/>
</dbReference>
<dbReference type="Pfam" id="PF02625">
    <property type="entry name" value="XdhC_CoxI"/>
    <property type="match status" value="1"/>
</dbReference>
<organism evidence="3 4">
    <name type="scientific">Eoetvoesiella caeni</name>
    <dbReference type="NCBI Taxonomy" id="645616"/>
    <lineage>
        <taxon>Bacteria</taxon>
        <taxon>Pseudomonadati</taxon>
        <taxon>Pseudomonadota</taxon>
        <taxon>Betaproteobacteria</taxon>
        <taxon>Burkholderiales</taxon>
        <taxon>Alcaligenaceae</taxon>
        <taxon>Eoetvoesiella</taxon>
    </lineage>
</organism>
<dbReference type="InterPro" id="IPR027051">
    <property type="entry name" value="XdhC_Rossmann_dom"/>
</dbReference>
<dbReference type="AlphaFoldDB" id="A0A366HF60"/>
<gene>
    <name evidence="3" type="ORF">DFR37_103427</name>
</gene>
<feature type="domain" description="XdhC- CoxI" evidence="1">
    <location>
        <begin position="24"/>
        <end position="90"/>
    </location>
</feature>
<dbReference type="EMBL" id="QNRQ01000003">
    <property type="protein sequence ID" value="RBP41081.1"/>
    <property type="molecule type" value="Genomic_DNA"/>
</dbReference>
<sequence>MSETAVLRRPAFKPDWLQALRSGLEQRQPQVLVTVAQVKGSAPRDAGARMWVNASGAHDTIGGGHLEQQAIEQAARILQQGQPRREMVRFPLGPRLGQCCGGVVWLSFEYLDHRDLGWCDALASALESGCSAWRELVVPIEGALGAQDGPVRIVIPRGDEPLAASVGVLDRHDSAVTVSPRSTAPAASWEEATGMLIDTISRPRLDVVVCGAGHVGRAIVHLLGDLPVRVVWLDPREDWWPQTIPDNVVCLQGDADDVPDCPDDAYWLILTHSHALDLEIIEQVFRHKSFRFLGLIGSASKKARFLSQLRQRFDADLVARVQCPIGLVATSSKLPSVIAVSVVAQLLPLLEE</sequence>
<dbReference type="InterPro" id="IPR036291">
    <property type="entry name" value="NAD(P)-bd_dom_sf"/>
</dbReference>
<evidence type="ECO:0000259" key="1">
    <source>
        <dbReference type="Pfam" id="PF02625"/>
    </source>
</evidence>
<dbReference type="RefSeq" id="WP_113932819.1">
    <property type="nucleotide sequence ID" value="NZ_JACCEU010000004.1"/>
</dbReference>
<protein>
    <submittedName>
        <fullName evidence="3">Molybdenum cofactor sulfurylase</fullName>
    </submittedName>
</protein>
<feature type="domain" description="XdhC Rossmann" evidence="2">
    <location>
        <begin position="207"/>
        <end position="346"/>
    </location>
</feature>
<dbReference type="OrthoDB" id="61481at2"/>
<evidence type="ECO:0000313" key="4">
    <source>
        <dbReference type="Proteomes" id="UP000253628"/>
    </source>
</evidence>
<dbReference type="InterPro" id="IPR052698">
    <property type="entry name" value="MoCofactor_Util/Proc"/>
</dbReference>
<comment type="caution">
    <text evidence="3">The sequence shown here is derived from an EMBL/GenBank/DDBJ whole genome shotgun (WGS) entry which is preliminary data.</text>
</comment>
<keyword evidence="4" id="KW-1185">Reference proteome</keyword>
<dbReference type="Proteomes" id="UP000253628">
    <property type="component" value="Unassembled WGS sequence"/>
</dbReference>
<dbReference type="InterPro" id="IPR003777">
    <property type="entry name" value="XdhC_CoxI"/>
</dbReference>
<dbReference type="SUPFAM" id="SSF51735">
    <property type="entry name" value="NAD(P)-binding Rossmann-fold domains"/>
    <property type="match status" value="1"/>
</dbReference>
<evidence type="ECO:0000313" key="3">
    <source>
        <dbReference type="EMBL" id="RBP41081.1"/>
    </source>
</evidence>
<accession>A0A366HF60</accession>
<name>A0A366HF60_9BURK</name>
<dbReference type="PANTHER" id="PTHR30388">
    <property type="entry name" value="ALDEHYDE OXIDOREDUCTASE MOLYBDENUM COFACTOR ASSEMBLY PROTEIN"/>
    <property type="match status" value="1"/>
</dbReference>
<dbReference type="Gene3D" id="3.40.50.720">
    <property type="entry name" value="NAD(P)-binding Rossmann-like Domain"/>
    <property type="match status" value="1"/>
</dbReference>